<dbReference type="EnsemblFungi" id="PTTG_27593-t43_1">
    <property type="protein sequence ID" value="PTTG_27593-t43_1-p1"/>
    <property type="gene ID" value="PTTG_27593"/>
</dbReference>
<evidence type="ECO:0000313" key="2">
    <source>
        <dbReference type="EnsemblFungi" id="PTTG_27593-t43_1-p1"/>
    </source>
</evidence>
<dbReference type="VEuPathDB" id="FungiDB:PTTG_27593"/>
<accession>A0A180GIL0</accession>
<proteinExistence type="predicted"/>
<sequence>MHTASALINPCRIGESVPDKLNLTKTKLCEACMKGKLPRVPFNGRFKPTAVPPEIIHGDLDGRISPPTNGGALTLGDQFTGENRKDILKVTNSIEEFRIFLEKQTGSSTKKLTKSRVLPLELILKMRLNVKFSRMFGRVNSLPSRRSRRRTWISVEEEEHAISKLKRKNV</sequence>
<reference evidence="2" key="4">
    <citation type="submission" date="2025-05" db="UniProtKB">
        <authorList>
            <consortium name="EnsemblFungi"/>
        </authorList>
    </citation>
    <scope>IDENTIFICATION</scope>
    <source>
        <strain evidence="2">isolate 1-1 / race 1 (BBBD)</strain>
    </source>
</reference>
<dbReference type="AlphaFoldDB" id="A0A180GIL0"/>
<dbReference type="Proteomes" id="UP000005240">
    <property type="component" value="Unassembled WGS sequence"/>
</dbReference>
<reference evidence="1" key="2">
    <citation type="submission" date="2016-05" db="EMBL/GenBank/DDBJ databases">
        <title>Comparative analysis highlights variable genome content of wheat rusts and divergence of the mating loci.</title>
        <authorList>
            <person name="Cuomo C.A."/>
            <person name="Bakkeren G."/>
            <person name="Szabo L."/>
            <person name="Khalil H."/>
            <person name="Joly D."/>
            <person name="Goldberg J."/>
            <person name="Young S."/>
            <person name="Zeng Q."/>
            <person name="Fellers J."/>
        </authorList>
    </citation>
    <scope>NUCLEOTIDE SEQUENCE [LARGE SCALE GENOMIC DNA]</scope>
    <source>
        <strain evidence="1">1-1 BBBD Race 1</strain>
    </source>
</reference>
<dbReference type="OrthoDB" id="2713924at2759"/>
<name>A0A180GIL0_PUCT1</name>
<dbReference type="EMBL" id="ADAS02000062">
    <property type="protein sequence ID" value="OAV92540.1"/>
    <property type="molecule type" value="Genomic_DNA"/>
</dbReference>
<reference evidence="2 3" key="3">
    <citation type="journal article" date="2017" name="G3 (Bethesda)">
        <title>Comparative analysis highlights variable genome content of wheat rusts and divergence of the mating loci.</title>
        <authorList>
            <person name="Cuomo C.A."/>
            <person name="Bakkeren G."/>
            <person name="Khalil H.B."/>
            <person name="Panwar V."/>
            <person name="Joly D."/>
            <person name="Linning R."/>
            <person name="Sakthikumar S."/>
            <person name="Song X."/>
            <person name="Adiconis X."/>
            <person name="Fan L."/>
            <person name="Goldberg J.M."/>
            <person name="Levin J.Z."/>
            <person name="Young S."/>
            <person name="Zeng Q."/>
            <person name="Anikster Y."/>
            <person name="Bruce M."/>
            <person name="Wang M."/>
            <person name="Yin C."/>
            <person name="McCallum B."/>
            <person name="Szabo L.J."/>
            <person name="Hulbert S."/>
            <person name="Chen X."/>
            <person name="Fellers J.P."/>
        </authorList>
    </citation>
    <scope>NUCLEOTIDE SEQUENCE</scope>
    <source>
        <strain evidence="3">Isolate 1-1 / race 1 (BBBD)</strain>
        <strain evidence="2">isolate 1-1 / race 1 (BBBD)</strain>
    </source>
</reference>
<reference evidence="1" key="1">
    <citation type="submission" date="2009-11" db="EMBL/GenBank/DDBJ databases">
        <authorList>
            <consortium name="The Broad Institute Genome Sequencing Platform"/>
            <person name="Ward D."/>
            <person name="Feldgarden M."/>
            <person name="Earl A."/>
            <person name="Young S.K."/>
            <person name="Zeng Q."/>
            <person name="Koehrsen M."/>
            <person name="Alvarado L."/>
            <person name="Berlin A."/>
            <person name="Bochicchio J."/>
            <person name="Borenstein D."/>
            <person name="Chapman S.B."/>
            <person name="Chen Z."/>
            <person name="Engels R."/>
            <person name="Freedman E."/>
            <person name="Gellesch M."/>
            <person name="Goldberg J."/>
            <person name="Griggs A."/>
            <person name="Gujja S."/>
            <person name="Heilman E."/>
            <person name="Heiman D."/>
            <person name="Hepburn T."/>
            <person name="Howarth C."/>
            <person name="Jen D."/>
            <person name="Larson L."/>
            <person name="Lewis B."/>
            <person name="Mehta T."/>
            <person name="Park D."/>
            <person name="Pearson M."/>
            <person name="Roberts A."/>
            <person name="Saif S."/>
            <person name="Shea T."/>
            <person name="Shenoy N."/>
            <person name="Sisk P."/>
            <person name="Stolte C."/>
            <person name="Sykes S."/>
            <person name="Thomson T."/>
            <person name="Walk T."/>
            <person name="White J."/>
            <person name="Yandava C."/>
            <person name="Izard J."/>
            <person name="Baranova O.V."/>
            <person name="Blanton J.M."/>
            <person name="Tanner A.C."/>
            <person name="Dewhirst F.E."/>
            <person name="Haas B."/>
            <person name="Nusbaum C."/>
            <person name="Birren B."/>
        </authorList>
    </citation>
    <scope>NUCLEOTIDE SEQUENCE [LARGE SCALE GENOMIC DNA]</scope>
    <source>
        <strain evidence="1">1-1 BBBD Race 1</strain>
    </source>
</reference>
<evidence type="ECO:0000313" key="1">
    <source>
        <dbReference type="EMBL" id="OAV92540.1"/>
    </source>
</evidence>
<protein>
    <submittedName>
        <fullName evidence="1 2">Uncharacterized protein</fullName>
    </submittedName>
</protein>
<evidence type="ECO:0000313" key="3">
    <source>
        <dbReference type="Proteomes" id="UP000005240"/>
    </source>
</evidence>
<keyword evidence="3" id="KW-1185">Reference proteome</keyword>
<gene>
    <name evidence="1" type="ORF">PTTG_27593</name>
</gene>
<organism evidence="1">
    <name type="scientific">Puccinia triticina (isolate 1-1 / race 1 (BBBD))</name>
    <name type="common">Brown leaf rust fungus</name>
    <dbReference type="NCBI Taxonomy" id="630390"/>
    <lineage>
        <taxon>Eukaryota</taxon>
        <taxon>Fungi</taxon>
        <taxon>Dikarya</taxon>
        <taxon>Basidiomycota</taxon>
        <taxon>Pucciniomycotina</taxon>
        <taxon>Pucciniomycetes</taxon>
        <taxon>Pucciniales</taxon>
        <taxon>Pucciniaceae</taxon>
        <taxon>Puccinia</taxon>
    </lineage>
</organism>